<evidence type="ECO:0000313" key="1">
    <source>
        <dbReference type="EMBL" id="PON91767.1"/>
    </source>
</evidence>
<dbReference type="InParanoid" id="A0A2P5F1U3"/>
<name>A0A2P5F1U3_TREOI</name>
<sequence>MTSFLGELSDSRVYHYGAKGLFLDLNLYPDREFERSGVEPIFVESEHLVLLFVCTLSLDLDGVSSDDKFRIDI</sequence>
<dbReference type="AlphaFoldDB" id="A0A2P5F1U3"/>
<proteinExistence type="predicted"/>
<dbReference type="Proteomes" id="UP000237000">
    <property type="component" value="Unassembled WGS sequence"/>
</dbReference>
<dbReference type="EMBL" id="JXTC01000071">
    <property type="protein sequence ID" value="PON91767.1"/>
    <property type="molecule type" value="Genomic_DNA"/>
</dbReference>
<organism evidence="1 2">
    <name type="scientific">Trema orientale</name>
    <name type="common">Charcoal tree</name>
    <name type="synonym">Celtis orientalis</name>
    <dbReference type="NCBI Taxonomy" id="63057"/>
    <lineage>
        <taxon>Eukaryota</taxon>
        <taxon>Viridiplantae</taxon>
        <taxon>Streptophyta</taxon>
        <taxon>Embryophyta</taxon>
        <taxon>Tracheophyta</taxon>
        <taxon>Spermatophyta</taxon>
        <taxon>Magnoliopsida</taxon>
        <taxon>eudicotyledons</taxon>
        <taxon>Gunneridae</taxon>
        <taxon>Pentapetalae</taxon>
        <taxon>rosids</taxon>
        <taxon>fabids</taxon>
        <taxon>Rosales</taxon>
        <taxon>Cannabaceae</taxon>
        <taxon>Trema</taxon>
    </lineage>
</organism>
<reference evidence="2" key="1">
    <citation type="submission" date="2016-06" db="EMBL/GenBank/DDBJ databases">
        <title>Parallel loss of symbiosis genes in relatives of nitrogen-fixing non-legume Parasponia.</title>
        <authorList>
            <person name="Van Velzen R."/>
            <person name="Holmer R."/>
            <person name="Bu F."/>
            <person name="Rutten L."/>
            <person name="Van Zeijl A."/>
            <person name="Liu W."/>
            <person name="Santuari L."/>
            <person name="Cao Q."/>
            <person name="Sharma T."/>
            <person name="Shen D."/>
            <person name="Roswanjaya Y."/>
            <person name="Wardhani T."/>
            <person name="Kalhor M.S."/>
            <person name="Jansen J."/>
            <person name="Van den Hoogen J."/>
            <person name="Gungor B."/>
            <person name="Hartog M."/>
            <person name="Hontelez J."/>
            <person name="Verver J."/>
            <person name="Yang W.-C."/>
            <person name="Schijlen E."/>
            <person name="Repin R."/>
            <person name="Schilthuizen M."/>
            <person name="Schranz E."/>
            <person name="Heidstra R."/>
            <person name="Miyata K."/>
            <person name="Fedorova E."/>
            <person name="Kohlen W."/>
            <person name="Bisseling T."/>
            <person name="Smit S."/>
            <person name="Geurts R."/>
        </authorList>
    </citation>
    <scope>NUCLEOTIDE SEQUENCE [LARGE SCALE GENOMIC DNA]</scope>
    <source>
        <strain evidence="2">cv. RG33-2</strain>
    </source>
</reference>
<accession>A0A2P5F1U3</accession>
<keyword evidence="2" id="KW-1185">Reference proteome</keyword>
<evidence type="ECO:0000313" key="2">
    <source>
        <dbReference type="Proteomes" id="UP000237000"/>
    </source>
</evidence>
<protein>
    <submittedName>
        <fullName evidence="1">Uncharacterized protein</fullName>
    </submittedName>
</protein>
<comment type="caution">
    <text evidence="1">The sequence shown here is derived from an EMBL/GenBank/DDBJ whole genome shotgun (WGS) entry which is preliminary data.</text>
</comment>
<gene>
    <name evidence="1" type="ORF">TorRG33x02_123650</name>
</gene>